<gene>
    <name evidence="9" type="primary">trpA</name>
    <name evidence="11" type="ORF">LC20004_11290</name>
</gene>
<comment type="pathway">
    <text evidence="2 9">Amino-acid biosynthesis; L-tryptophan biosynthesis; L-tryptophan from chorismate: step 5/5.</text>
</comment>
<proteinExistence type="inferred from homology"/>
<dbReference type="GO" id="GO:0004834">
    <property type="term" value="F:tryptophan synthase activity"/>
    <property type="evidence" value="ECO:0007669"/>
    <property type="project" value="UniProtKB-UniRule"/>
</dbReference>
<dbReference type="Gene3D" id="3.20.20.70">
    <property type="entry name" value="Aldolase class I"/>
    <property type="match status" value="1"/>
</dbReference>
<comment type="function">
    <text evidence="1 9">The alpha subunit is responsible for the aldol cleavage of indoleglycerol phosphate to indole and glyceraldehyde 3-phosphate.</text>
</comment>
<dbReference type="KEGG" id="lcy:LC20004_11290"/>
<comment type="catalytic activity">
    <reaction evidence="8 9">
        <text>(1S,2R)-1-C-(indol-3-yl)glycerol 3-phosphate + L-serine = D-glyceraldehyde 3-phosphate + L-tryptophan + H2O</text>
        <dbReference type="Rhea" id="RHEA:10532"/>
        <dbReference type="ChEBI" id="CHEBI:15377"/>
        <dbReference type="ChEBI" id="CHEBI:33384"/>
        <dbReference type="ChEBI" id="CHEBI:57912"/>
        <dbReference type="ChEBI" id="CHEBI:58866"/>
        <dbReference type="ChEBI" id="CHEBI:59776"/>
        <dbReference type="EC" id="4.2.1.20"/>
    </reaction>
</comment>
<keyword evidence="12" id="KW-1185">Reference proteome</keyword>
<dbReference type="RefSeq" id="WP_010012411.1">
    <property type="nucleotide sequence ID" value="NZ_AEOS01000034.1"/>
</dbReference>
<evidence type="ECO:0000256" key="2">
    <source>
        <dbReference type="ARBA" id="ARBA00004733"/>
    </source>
</evidence>
<dbReference type="AlphaFoldDB" id="A0A2D1KQL5"/>
<evidence type="ECO:0000313" key="12">
    <source>
        <dbReference type="Proteomes" id="UP000223559"/>
    </source>
</evidence>
<protein>
    <recommendedName>
        <fullName evidence="9">Tryptophan synthase alpha chain</fullName>
        <ecNumber evidence="9">4.2.1.20</ecNumber>
    </recommendedName>
</protein>
<evidence type="ECO:0000256" key="1">
    <source>
        <dbReference type="ARBA" id="ARBA00003365"/>
    </source>
</evidence>
<dbReference type="CDD" id="cd04724">
    <property type="entry name" value="Tryptophan_synthase_alpha"/>
    <property type="match status" value="1"/>
</dbReference>
<dbReference type="InterPro" id="IPR011060">
    <property type="entry name" value="RibuloseP-bd_barrel"/>
</dbReference>
<evidence type="ECO:0000256" key="4">
    <source>
        <dbReference type="ARBA" id="ARBA00022605"/>
    </source>
</evidence>
<feature type="active site" description="Proton acceptor" evidence="9">
    <location>
        <position position="44"/>
    </location>
</feature>
<dbReference type="PROSITE" id="PS00167">
    <property type="entry name" value="TRP_SYNTHASE_ALPHA"/>
    <property type="match status" value="1"/>
</dbReference>
<dbReference type="InterPro" id="IPR018204">
    <property type="entry name" value="Trp_synthase_alpha_AS"/>
</dbReference>
<comment type="similarity">
    <text evidence="9 10">Belongs to the TrpA family.</text>
</comment>
<keyword evidence="7 9" id="KW-0456">Lyase</keyword>
<feature type="active site" description="Proton acceptor" evidence="9">
    <location>
        <position position="55"/>
    </location>
</feature>
<dbReference type="Proteomes" id="UP000223559">
    <property type="component" value="Chromosome"/>
</dbReference>
<sequence length="258" mass="27422">MTKLNEVFANKKAFIAFVVAGDPDFAACADNIVALAEAGADLVEIGIPFSDPVADGPVIQAADLRAFAAGSTTAKVFELVAEVRKRTQVPLVFLTYCNLVYQYGYNEFFTRCAELAISGAIIPDLPLEERDEVKPIAEAHGCQIIPLVTPTTPPERIAKIVADVDGFIYVVSSMGITGTRDTINTDLDQLIANIRKYTTTPTAIGFGIHTPEQAAQMGAIADGVIVGSAIVDIIGQYGHEAPAHLQAYVKAMRAALPA</sequence>
<dbReference type="Pfam" id="PF00290">
    <property type="entry name" value="Trp_syntA"/>
    <property type="match status" value="1"/>
</dbReference>
<dbReference type="InterPro" id="IPR002028">
    <property type="entry name" value="Trp_synthase_suA"/>
</dbReference>
<dbReference type="HAMAP" id="MF_00131">
    <property type="entry name" value="Trp_synth_alpha"/>
    <property type="match status" value="1"/>
</dbReference>
<keyword evidence="6 9" id="KW-0057">Aromatic amino acid biosynthesis</keyword>
<keyword evidence="5 9" id="KW-0822">Tryptophan biosynthesis</keyword>
<dbReference type="SUPFAM" id="SSF51366">
    <property type="entry name" value="Ribulose-phoshate binding barrel"/>
    <property type="match status" value="1"/>
</dbReference>
<dbReference type="GO" id="GO:0005829">
    <property type="term" value="C:cytosol"/>
    <property type="evidence" value="ECO:0007669"/>
    <property type="project" value="TreeGrafter"/>
</dbReference>
<dbReference type="FunFam" id="3.20.20.70:FF:000037">
    <property type="entry name" value="Tryptophan synthase alpha chain"/>
    <property type="match status" value="1"/>
</dbReference>
<organism evidence="11 12">
    <name type="scientific">Loigolactobacillus coryniformis subsp. torquens DSM 20004 = KCTC 3535</name>
    <dbReference type="NCBI Taxonomy" id="1423822"/>
    <lineage>
        <taxon>Bacteria</taxon>
        <taxon>Bacillati</taxon>
        <taxon>Bacillota</taxon>
        <taxon>Bacilli</taxon>
        <taxon>Lactobacillales</taxon>
        <taxon>Lactobacillaceae</taxon>
        <taxon>Loigolactobacillus</taxon>
    </lineage>
</organism>
<dbReference type="EC" id="4.2.1.20" evidence="9"/>
<evidence type="ECO:0000256" key="7">
    <source>
        <dbReference type="ARBA" id="ARBA00023239"/>
    </source>
</evidence>
<dbReference type="UniPathway" id="UPA00035">
    <property type="reaction ID" value="UER00044"/>
</dbReference>
<dbReference type="InterPro" id="IPR013785">
    <property type="entry name" value="Aldolase_TIM"/>
</dbReference>
<dbReference type="NCBIfam" id="TIGR00262">
    <property type="entry name" value="trpA"/>
    <property type="match status" value="1"/>
</dbReference>
<evidence type="ECO:0000256" key="5">
    <source>
        <dbReference type="ARBA" id="ARBA00022822"/>
    </source>
</evidence>
<evidence type="ECO:0000256" key="8">
    <source>
        <dbReference type="ARBA" id="ARBA00049047"/>
    </source>
</evidence>
<dbReference type="PANTHER" id="PTHR43406:SF1">
    <property type="entry name" value="TRYPTOPHAN SYNTHASE ALPHA CHAIN, CHLOROPLASTIC"/>
    <property type="match status" value="1"/>
</dbReference>
<dbReference type="PANTHER" id="PTHR43406">
    <property type="entry name" value="TRYPTOPHAN SYNTHASE, ALPHA CHAIN"/>
    <property type="match status" value="1"/>
</dbReference>
<dbReference type="EMBL" id="CP017697">
    <property type="protein sequence ID" value="ATO44448.1"/>
    <property type="molecule type" value="Genomic_DNA"/>
</dbReference>
<evidence type="ECO:0000256" key="6">
    <source>
        <dbReference type="ARBA" id="ARBA00023141"/>
    </source>
</evidence>
<evidence type="ECO:0000256" key="3">
    <source>
        <dbReference type="ARBA" id="ARBA00011270"/>
    </source>
</evidence>
<keyword evidence="4 9" id="KW-0028">Amino-acid biosynthesis</keyword>
<dbReference type="OrthoDB" id="9804578at2"/>
<evidence type="ECO:0000256" key="10">
    <source>
        <dbReference type="RuleBase" id="RU003662"/>
    </source>
</evidence>
<evidence type="ECO:0000313" key="11">
    <source>
        <dbReference type="EMBL" id="ATO44448.1"/>
    </source>
</evidence>
<reference evidence="11 12" key="1">
    <citation type="submission" date="2016-10" db="EMBL/GenBank/DDBJ databases">
        <title>The whole genome sequencing and assembly of L. cotyniformis subsp. torquens DSM 20004 strain.</title>
        <authorList>
            <person name="Park M.-K."/>
            <person name="Lee Y.-J."/>
            <person name="Yi H."/>
            <person name="Bahn Y.-S."/>
            <person name="Kim J.F."/>
            <person name="Lee D.-W."/>
        </authorList>
    </citation>
    <scope>NUCLEOTIDE SEQUENCE [LARGE SCALE GENOMIC DNA]</scope>
    <source>
        <strain evidence="11 12">DSM 20004</strain>
    </source>
</reference>
<name>A0A2D1KQL5_9LACO</name>
<evidence type="ECO:0000256" key="9">
    <source>
        <dbReference type="HAMAP-Rule" id="MF_00131"/>
    </source>
</evidence>
<comment type="subunit">
    <text evidence="3 9">Tetramer of two alpha and two beta chains.</text>
</comment>
<accession>A0A2D1KQL5</accession>